<dbReference type="RefSeq" id="WP_394826363.1">
    <property type="nucleotide sequence ID" value="NZ_CP089984.1"/>
</dbReference>
<evidence type="ECO:0000256" key="1">
    <source>
        <dbReference type="ARBA" id="ARBA00006845"/>
    </source>
</evidence>
<keyword evidence="4" id="KW-1185">Reference proteome</keyword>
<gene>
    <name evidence="3" type="ORF">LZC94_05515</name>
</gene>
<dbReference type="SUPFAM" id="SSF52038">
    <property type="entry name" value="Barstar-related"/>
    <property type="match status" value="1"/>
</dbReference>
<organism evidence="3 4">
    <name type="scientific">Pendulispora albinea</name>
    <dbReference type="NCBI Taxonomy" id="2741071"/>
    <lineage>
        <taxon>Bacteria</taxon>
        <taxon>Pseudomonadati</taxon>
        <taxon>Myxococcota</taxon>
        <taxon>Myxococcia</taxon>
        <taxon>Myxococcales</taxon>
        <taxon>Sorangiineae</taxon>
        <taxon>Pendulisporaceae</taxon>
        <taxon>Pendulispora</taxon>
    </lineage>
</organism>
<comment type="similarity">
    <text evidence="1">Belongs to the barstar family.</text>
</comment>
<reference evidence="3 4" key="1">
    <citation type="submission" date="2021-12" db="EMBL/GenBank/DDBJ databases">
        <title>Discovery of the Pendulisporaceae a myxobacterial family with distinct sporulation behavior and unique specialized metabolism.</title>
        <authorList>
            <person name="Garcia R."/>
            <person name="Popoff A."/>
            <person name="Bader C.D."/>
            <person name="Loehr J."/>
            <person name="Walesch S."/>
            <person name="Walt C."/>
            <person name="Boldt J."/>
            <person name="Bunk B."/>
            <person name="Haeckl F.J.F.P.J."/>
            <person name="Gunesch A.P."/>
            <person name="Birkelbach J."/>
            <person name="Nuebel U."/>
            <person name="Pietschmann T."/>
            <person name="Bach T."/>
            <person name="Mueller R."/>
        </authorList>
    </citation>
    <scope>NUCLEOTIDE SEQUENCE [LARGE SCALE GENOMIC DNA]</scope>
    <source>
        <strain evidence="3 4">MSr11954</strain>
    </source>
</reference>
<accession>A0ABZ2M0L4</accession>
<dbReference type="InterPro" id="IPR000468">
    <property type="entry name" value="Barstar"/>
</dbReference>
<protein>
    <submittedName>
        <fullName evidence="3">Barstar family protein</fullName>
    </submittedName>
</protein>
<name>A0ABZ2M0L4_9BACT</name>
<dbReference type="Gene3D" id="3.30.370.10">
    <property type="entry name" value="Barstar-like"/>
    <property type="match status" value="1"/>
</dbReference>
<dbReference type="InterPro" id="IPR035905">
    <property type="entry name" value="Barstar-like_sf"/>
</dbReference>
<sequence length="171" mass="18865">MSTSDLLKPGPPSIAQWIAPPDTVSTAIWKLRGETAAARTFIGTLRGKRMRTRQGVFDQFGALLQFPTYFGENWDAFLDCMRDLDWLRASGFVLVVFDAADVLADADAGELDTLLQILTEAAEAWEQGDDLSPPTPFHIILQTTAERAPELRAKLTRHAPAIPVLELRDAS</sequence>
<feature type="domain" description="Barstar (barnase inhibitor)" evidence="2">
    <location>
        <begin position="44"/>
        <end position="127"/>
    </location>
</feature>
<evidence type="ECO:0000259" key="2">
    <source>
        <dbReference type="Pfam" id="PF01337"/>
    </source>
</evidence>
<dbReference type="Pfam" id="PF01337">
    <property type="entry name" value="Barstar"/>
    <property type="match status" value="1"/>
</dbReference>
<dbReference type="Proteomes" id="UP001370348">
    <property type="component" value="Chromosome"/>
</dbReference>
<dbReference type="EMBL" id="CP089984">
    <property type="protein sequence ID" value="WXB16734.1"/>
    <property type="molecule type" value="Genomic_DNA"/>
</dbReference>
<evidence type="ECO:0000313" key="3">
    <source>
        <dbReference type="EMBL" id="WXB16734.1"/>
    </source>
</evidence>
<proteinExistence type="inferred from homology"/>
<evidence type="ECO:0000313" key="4">
    <source>
        <dbReference type="Proteomes" id="UP001370348"/>
    </source>
</evidence>